<evidence type="ECO:0000256" key="6">
    <source>
        <dbReference type="ARBA" id="ARBA00023204"/>
    </source>
</evidence>
<dbReference type="EMBL" id="LAZR01033252">
    <property type="protein sequence ID" value="KKL48628.1"/>
    <property type="molecule type" value="Genomic_DNA"/>
</dbReference>
<dbReference type="InterPro" id="IPR012310">
    <property type="entry name" value="DNA_ligase_ATP-dep_cent"/>
</dbReference>
<dbReference type="InterPro" id="IPR012340">
    <property type="entry name" value="NA-bd_OB-fold"/>
</dbReference>
<evidence type="ECO:0000256" key="5">
    <source>
        <dbReference type="ARBA" id="ARBA00022844"/>
    </source>
</evidence>
<dbReference type="Pfam" id="PF01068">
    <property type="entry name" value="DNA_ligase_A_M"/>
    <property type="match status" value="1"/>
</dbReference>
<comment type="subcellular location">
    <subcellularLocation>
        <location evidence="1">Virion</location>
    </subcellularLocation>
</comment>
<keyword evidence="6" id="KW-0234">DNA repair</keyword>
<dbReference type="GO" id="GO:0006260">
    <property type="term" value="P:DNA replication"/>
    <property type="evidence" value="ECO:0007669"/>
    <property type="project" value="UniProtKB-KW"/>
</dbReference>
<dbReference type="Gene3D" id="2.40.50.140">
    <property type="entry name" value="Nucleic acid-binding proteins"/>
    <property type="match status" value="1"/>
</dbReference>
<evidence type="ECO:0000256" key="2">
    <source>
        <dbReference type="ARBA" id="ARBA00022598"/>
    </source>
</evidence>
<keyword evidence="2" id="KW-0436">Ligase</keyword>
<dbReference type="PROSITE" id="PS00333">
    <property type="entry name" value="DNA_LIGASE_A2"/>
    <property type="match status" value="1"/>
</dbReference>
<dbReference type="PROSITE" id="PS50160">
    <property type="entry name" value="DNA_LIGASE_A3"/>
    <property type="match status" value="1"/>
</dbReference>
<dbReference type="InterPro" id="IPR050326">
    <property type="entry name" value="NAD_dep_DNA_ligaseB"/>
</dbReference>
<feature type="domain" description="ATP-dependent DNA ligase family profile" evidence="9">
    <location>
        <begin position="130"/>
        <end position="205"/>
    </location>
</feature>
<evidence type="ECO:0000313" key="10">
    <source>
        <dbReference type="EMBL" id="KKL48628.1"/>
    </source>
</evidence>
<comment type="caution">
    <text evidence="10">The sequence shown here is derived from an EMBL/GenBank/DDBJ whole genome shotgun (WGS) entry which is preliminary data.</text>
</comment>
<evidence type="ECO:0000256" key="4">
    <source>
        <dbReference type="ARBA" id="ARBA00022763"/>
    </source>
</evidence>
<dbReference type="PANTHER" id="PTHR47810">
    <property type="entry name" value="DNA LIGASE"/>
    <property type="match status" value="1"/>
</dbReference>
<keyword evidence="5" id="KW-0946">Virion</keyword>
<evidence type="ECO:0000256" key="8">
    <source>
        <dbReference type="ARBA" id="ARBA00046002"/>
    </source>
</evidence>
<dbReference type="GO" id="GO:0006281">
    <property type="term" value="P:DNA repair"/>
    <property type="evidence" value="ECO:0007669"/>
    <property type="project" value="UniProtKB-KW"/>
</dbReference>
<organism evidence="10">
    <name type="scientific">marine sediment metagenome</name>
    <dbReference type="NCBI Taxonomy" id="412755"/>
    <lineage>
        <taxon>unclassified sequences</taxon>
        <taxon>metagenomes</taxon>
        <taxon>ecological metagenomes</taxon>
    </lineage>
</organism>
<sequence>MLSKPPMSVIKGGIFPMLAHRYDKSGRKINWPAYAQPKLDGNRCITIARKGKVTMWTRSRESIESMPHIVKALERAAKDGDFILDGELYNHEYKSNFEDLTSLITQDKPAPGHEVVQYHIYDMPSANGGFEERYTQLGNFFRKYVPTKTATPLILVETMKVFNDDGLTVAFEYFLLKGYEGAMVRNVEGVYKQNGKSYNLLKVKKMVDDEFKVVGVKEGRGKLAGHAIFICDINDGDTFDAKMKGPVSDLKKYWNNPSLAVGRMVTVQFQGYTKYEIPRFPVALRFRPTHKGGIL</sequence>
<reference evidence="10" key="1">
    <citation type="journal article" date="2015" name="Nature">
        <title>Complex archaea that bridge the gap between prokaryotes and eukaryotes.</title>
        <authorList>
            <person name="Spang A."/>
            <person name="Saw J.H."/>
            <person name="Jorgensen S.L."/>
            <person name="Zaremba-Niedzwiedzka K."/>
            <person name="Martijn J."/>
            <person name="Lind A.E."/>
            <person name="van Eijk R."/>
            <person name="Schleper C."/>
            <person name="Guy L."/>
            <person name="Ettema T.J."/>
        </authorList>
    </citation>
    <scope>NUCLEOTIDE SEQUENCE</scope>
</reference>
<dbReference type="AlphaFoldDB" id="A0A0F9CH27"/>
<dbReference type="Gene3D" id="3.30.470.30">
    <property type="entry name" value="DNA ligase/mRNA capping enzyme"/>
    <property type="match status" value="1"/>
</dbReference>
<dbReference type="SUPFAM" id="SSF50249">
    <property type="entry name" value="Nucleic acid-binding proteins"/>
    <property type="match status" value="1"/>
</dbReference>
<dbReference type="GO" id="GO:0044423">
    <property type="term" value="C:virion component"/>
    <property type="evidence" value="ECO:0007669"/>
    <property type="project" value="UniProtKB-KW"/>
</dbReference>
<protein>
    <recommendedName>
        <fullName evidence="7">Polydeoxyribonucleotide synthase [ATP]</fullName>
    </recommendedName>
</protein>
<evidence type="ECO:0000256" key="7">
    <source>
        <dbReference type="ARBA" id="ARBA00032896"/>
    </source>
</evidence>
<dbReference type="GO" id="GO:0003910">
    <property type="term" value="F:DNA ligase (ATP) activity"/>
    <property type="evidence" value="ECO:0007669"/>
    <property type="project" value="InterPro"/>
</dbReference>
<comment type="function">
    <text evidence="8">Very low-fidelity DNA ligase that seals nicks in double-stranded DNA during DNA repair. Together with the viral repair DNA polymerase X, fills the single nucleotide gaps generated by the AP endonuclease. It is not essential for viral replication and recombination. Displays a very low adenylation activity towards DNA with 3'-dideoxy- or 3'-amino-terminated nicks compared to regular nick DNA.</text>
</comment>
<dbReference type="GO" id="GO:0005524">
    <property type="term" value="F:ATP binding"/>
    <property type="evidence" value="ECO:0007669"/>
    <property type="project" value="InterPro"/>
</dbReference>
<name>A0A0F9CH27_9ZZZZ</name>
<keyword evidence="4" id="KW-0227">DNA damage</keyword>
<dbReference type="Gene3D" id="3.30.1490.70">
    <property type="match status" value="1"/>
</dbReference>
<proteinExistence type="predicted"/>
<evidence type="ECO:0000259" key="9">
    <source>
        <dbReference type="PROSITE" id="PS50160"/>
    </source>
</evidence>
<dbReference type="InterPro" id="IPR029319">
    <property type="entry name" value="DNA_ligase_OB"/>
</dbReference>
<evidence type="ECO:0000256" key="1">
    <source>
        <dbReference type="ARBA" id="ARBA00004328"/>
    </source>
</evidence>
<dbReference type="InterPro" id="IPR016059">
    <property type="entry name" value="DNA_ligase_ATP-dep_CS"/>
</dbReference>
<keyword evidence="3" id="KW-0235">DNA replication</keyword>
<dbReference type="GO" id="GO:0006310">
    <property type="term" value="P:DNA recombination"/>
    <property type="evidence" value="ECO:0007669"/>
    <property type="project" value="InterPro"/>
</dbReference>
<dbReference type="PANTHER" id="PTHR47810:SF5">
    <property type="entry name" value="LIGASE, PUTATIVE-RELATED"/>
    <property type="match status" value="1"/>
</dbReference>
<dbReference type="Pfam" id="PF14743">
    <property type="entry name" value="DNA_ligase_OB_2"/>
    <property type="match status" value="1"/>
</dbReference>
<gene>
    <name evidence="10" type="ORF">LCGC14_2323620</name>
</gene>
<dbReference type="SUPFAM" id="SSF56091">
    <property type="entry name" value="DNA ligase/mRNA capping enzyme, catalytic domain"/>
    <property type="match status" value="1"/>
</dbReference>
<accession>A0A0F9CH27</accession>
<evidence type="ECO:0000256" key="3">
    <source>
        <dbReference type="ARBA" id="ARBA00022705"/>
    </source>
</evidence>